<dbReference type="InterPro" id="IPR027443">
    <property type="entry name" value="IPNS-like_sf"/>
</dbReference>
<dbReference type="EMBL" id="JAVXUO010001106">
    <property type="protein sequence ID" value="KAK2985965.1"/>
    <property type="molecule type" value="Genomic_DNA"/>
</dbReference>
<feature type="domain" description="Isopenicillin N synthase-like Fe(2+) 2OG dioxygenase" evidence="2">
    <location>
        <begin position="246"/>
        <end position="292"/>
    </location>
</feature>
<dbReference type="PANTHER" id="PTHR34945:SF2">
    <property type="entry name" value="2-OXOGLUTARATE (2OG) AND FE(II)-DEPENDENT OXYGENASE SUPERFAMILY PROTEIN"/>
    <property type="match status" value="1"/>
</dbReference>
<feature type="region of interest" description="Disordered" evidence="1">
    <location>
        <begin position="1"/>
        <end position="84"/>
    </location>
</feature>
<dbReference type="PANTHER" id="PTHR34945">
    <property type="entry name" value="2-OXOGLUTARATE (2OG) AND FE(II)-DEPENDENT OXYGENASE SUPERFAMILY PROTEIN"/>
    <property type="match status" value="1"/>
</dbReference>
<dbReference type="Pfam" id="PF03171">
    <property type="entry name" value="2OG-FeII_Oxy"/>
    <property type="match status" value="1"/>
</dbReference>
<dbReference type="AlphaFoldDB" id="A0AA88UIC6"/>
<evidence type="ECO:0000313" key="4">
    <source>
        <dbReference type="Proteomes" id="UP001187471"/>
    </source>
</evidence>
<organism evidence="3 4">
    <name type="scientific">Escallonia rubra</name>
    <dbReference type="NCBI Taxonomy" id="112253"/>
    <lineage>
        <taxon>Eukaryota</taxon>
        <taxon>Viridiplantae</taxon>
        <taxon>Streptophyta</taxon>
        <taxon>Embryophyta</taxon>
        <taxon>Tracheophyta</taxon>
        <taxon>Spermatophyta</taxon>
        <taxon>Magnoliopsida</taxon>
        <taxon>eudicotyledons</taxon>
        <taxon>Gunneridae</taxon>
        <taxon>Pentapetalae</taxon>
        <taxon>asterids</taxon>
        <taxon>campanulids</taxon>
        <taxon>Escalloniales</taxon>
        <taxon>Escalloniaceae</taxon>
        <taxon>Escallonia</taxon>
    </lineage>
</organism>
<evidence type="ECO:0000313" key="3">
    <source>
        <dbReference type="EMBL" id="KAK2985965.1"/>
    </source>
</evidence>
<feature type="compositionally biased region" description="Low complexity" evidence="1">
    <location>
        <begin position="48"/>
        <end position="84"/>
    </location>
</feature>
<feature type="compositionally biased region" description="Low complexity" evidence="1">
    <location>
        <begin position="1"/>
        <end position="11"/>
    </location>
</feature>
<feature type="non-terminal residue" evidence="3">
    <location>
        <position position="1"/>
    </location>
</feature>
<gene>
    <name evidence="3" type="ORF">RJ640_028283</name>
</gene>
<name>A0AA88UIC6_9ASTE</name>
<evidence type="ECO:0000256" key="1">
    <source>
        <dbReference type="SAM" id="MobiDB-lite"/>
    </source>
</evidence>
<comment type="caution">
    <text evidence="3">The sequence shown here is derived from an EMBL/GenBank/DDBJ whole genome shotgun (WGS) entry which is preliminary data.</text>
</comment>
<feature type="region of interest" description="Disordered" evidence="1">
    <location>
        <begin position="322"/>
        <end position="343"/>
    </location>
</feature>
<dbReference type="InterPro" id="IPR044861">
    <property type="entry name" value="IPNS-like_FE2OG_OXY"/>
</dbReference>
<dbReference type="Proteomes" id="UP001187471">
    <property type="component" value="Unassembled WGS sequence"/>
</dbReference>
<dbReference type="SUPFAM" id="SSF51197">
    <property type="entry name" value="Clavaminate synthase-like"/>
    <property type="match status" value="1"/>
</dbReference>
<reference evidence="3" key="1">
    <citation type="submission" date="2022-12" db="EMBL/GenBank/DDBJ databases">
        <title>Draft genome assemblies for two species of Escallonia (Escalloniales).</title>
        <authorList>
            <person name="Chanderbali A."/>
            <person name="Dervinis C."/>
            <person name="Anghel I."/>
            <person name="Soltis D."/>
            <person name="Soltis P."/>
            <person name="Zapata F."/>
        </authorList>
    </citation>
    <scope>NUCLEOTIDE SEQUENCE</scope>
    <source>
        <strain evidence="3">UCBG92.1500</strain>
        <tissue evidence="3">Leaf</tissue>
    </source>
</reference>
<proteinExistence type="predicted"/>
<accession>A0AA88UIC6</accession>
<protein>
    <recommendedName>
        <fullName evidence="2">Isopenicillin N synthase-like Fe(2+) 2OG dioxygenase domain-containing protein</fullName>
    </recommendedName>
</protein>
<keyword evidence="4" id="KW-1185">Reference proteome</keyword>
<evidence type="ECO:0000259" key="2">
    <source>
        <dbReference type="Pfam" id="PF03171"/>
    </source>
</evidence>
<dbReference type="Gene3D" id="2.60.120.330">
    <property type="entry name" value="B-lactam Antibiotic, Isopenicillin N Synthase, Chain"/>
    <property type="match status" value="2"/>
</dbReference>
<sequence>MASSTHNQQQQQRHHHHPNPYGTTAAPPPTPSTQPHPHSTSDAGADALSRLLQRLPPSLSTLPNRRSSPPSTTTTSPPLVSLSDPSRTLTASILSASQLGYFQLTNHSISPQLARSAESESLSLFNLPLDQRETSFPKNWPLGFDGEDTEDESFCLDSSCSTESAELSLTSLLEFTCEMEKVGLEVIEALSCAVGFENPARKDPTRVCSLMWISDGSPGNKPVMLGKFYPYVVGLQYQINCQKKYSMLADSGWVSVLPQVDSVLVTLGDIAQVWSNGNLKKVRGRATPVLGDGNSSPHCISMSVLLTLPLDSIVSPLLPRGAAGDGEEDGVNEAQDGGAGKKKERRFHSFPFEDYAWSVYHERLLLKDPLDRYRAPE</sequence>